<keyword evidence="1" id="KW-0812">Transmembrane</keyword>
<feature type="transmembrane region" description="Helical" evidence="1">
    <location>
        <begin position="202"/>
        <end position="224"/>
    </location>
</feature>
<keyword evidence="1" id="KW-0472">Membrane</keyword>
<dbReference type="RefSeq" id="XP_028546762.1">
    <property type="nucleotide sequence ID" value="XM_028690961.1"/>
</dbReference>
<evidence type="ECO:0000256" key="1">
    <source>
        <dbReference type="SAM" id="Phobius"/>
    </source>
</evidence>
<accession>A0A1Y1JUT3</accession>
<dbReference type="GeneID" id="39744981"/>
<comment type="caution">
    <text evidence="2">The sequence shown here is derived from an EMBL/GenBank/DDBJ whole genome shotgun (WGS) entry which is preliminary data.</text>
</comment>
<keyword evidence="3" id="KW-1185">Reference proteome</keyword>
<organism evidence="2 3">
    <name type="scientific">Plasmodium gonderi</name>
    <dbReference type="NCBI Taxonomy" id="77519"/>
    <lineage>
        <taxon>Eukaryota</taxon>
        <taxon>Sar</taxon>
        <taxon>Alveolata</taxon>
        <taxon>Apicomplexa</taxon>
        <taxon>Aconoidasida</taxon>
        <taxon>Haemosporida</taxon>
        <taxon>Plasmodiidae</taxon>
        <taxon>Plasmodium</taxon>
        <taxon>Plasmodium (Plasmodium)</taxon>
    </lineage>
</organism>
<gene>
    <name evidence="2" type="ORF">PGO_001495</name>
</gene>
<evidence type="ECO:0000313" key="3">
    <source>
        <dbReference type="Proteomes" id="UP000195521"/>
    </source>
</evidence>
<protein>
    <submittedName>
        <fullName evidence="2">Variable surface protein</fullName>
    </submittedName>
</protein>
<keyword evidence="1" id="KW-1133">Transmembrane helix</keyword>
<dbReference type="AlphaFoldDB" id="A0A1Y1JUT3"/>
<reference evidence="3" key="1">
    <citation type="submission" date="2017-04" db="EMBL/GenBank/DDBJ databases">
        <title>Plasmodium gonderi genome.</title>
        <authorList>
            <person name="Arisue N."/>
            <person name="Honma H."/>
            <person name="Kawai S."/>
            <person name="Tougan T."/>
            <person name="Tanabe K."/>
            <person name="Horii T."/>
        </authorList>
    </citation>
    <scope>NUCLEOTIDE SEQUENCE [LARGE SCALE GENOMIC DNA]</scope>
    <source>
        <strain evidence="3">ATCC 30045</strain>
    </source>
</reference>
<dbReference type="Proteomes" id="UP000195521">
    <property type="component" value="Unassembled WGS sequence"/>
</dbReference>
<name>A0A1Y1JUT3_PLAGO</name>
<proteinExistence type="predicted"/>
<evidence type="ECO:0000313" key="2">
    <source>
        <dbReference type="EMBL" id="GAW84173.1"/>
    </source>
</evidence>
<dbReference type="EMBL" id="BDQF01000153">
    <property type="protein sequence ID" value="GAW84173.1"/>
    <property type="molecule type" value="Genomic_DNA"/>
</dbReference>
<sequence>MYICVIIHKFSNYIIFMYKHVNFFPECNKIIGTYLGNTEPESKCSKSFFDRNIILNNRINEKQCNAALSYLYNIKFMSSHIDKEAASLYFYYWIYYLLQQKSESQHVKSVYEAFIKNHNNSYGENFKLINYTHYNDDVIQRLKVLYDIENTYKFIKDKCKPHNDDGFCDEIKIITNKYNPLKQTQSCERTDMKTQQTPKSNIIVPITITILIILIVSLFMFILYKIIPSDSFLRRGITCIRSKLCNIDEELNELQPYEMSKNESMNIRYNILYNYN</sequence>